<dbReference type="SUPFAM" id="SSF53335">
    <property type="entry name" value="S-adenosyl-L-methionine-dependent methyltransferases"/>
    <property type="match status" value="1"/>
</dbReference>
<dbReference type="PANTHER" id="PTHR43861">
    <property type="entry name" value="TRANS-ACONITATE 2-METHYLTRANSFERASE-RELATED"/>
    <property type="match status" value="1"/>
</dbReference>
<dbReference type="EMBL" id="UINC01069389">
    <property type="protein sequence ID" value="SVC02731.1"/>
    <property type="molecule type" value="Genomic_DNA"/>
</dbReference>
<sequence>MTIYDIEEKDIEFLYNCPICDSSDIEIISEVVEKENKTFKVDFDSNFTKIIPREEHIIFLSTACCIECKFVFRNKRPNLSWFEKSWNIREDEDKDAVFEQAHDPEKEKQRYNRYENLSKVLEEVTTGRKLLDVGCGPGTGLKAFQSRGWEVMGVEPDPVRAKVGNKVNKINIFPGKIEDFTEPDETFDVITLLHVLEHFHSPKDFLIHTIKKIKYNG</sequence>
<dbReference type="Pfam" id="PF13489">
    <property type="entry name" value="Methyltransf_23"/>
    <property type="match status" value="1"/>
</dbReference>
<name>A0A382IVX5_9ZZZZ</name>
<accession>A0A382IVX5</accession>
<evidence type="ECO:0000313" key="1">
    <source>
        <dbReference type="EMBL" id="SVC02731.1"/>
    </source>
</evidence>
<proteinExistence type="predicted"/>
<protein>
    <recommendedName>
        <fullName evidence="2">Methyltransferase type 11 domain-containing protein</fullName>
    </recommendedName>
</protein>
<feature type="non-terminal residue" evidence="1">
    <location>
        <position position="217"/>
    </location>
</feature>
<reference evidence="1" key="1">
    <citation type="submission" date="2018-05" db="EMBL/GenBank/DDBJ databases">
        <authorList>
            <person name="Lanie J.A."/>
            <person name="Ng W.-L."/>
            <person name="Kazmierczak K.M."/>
            <person name="Andrzejewski T.M."/>
            <person name="Davidsen T.M."/>
            <person name="Wayne K.J."/>
            <person name="Tettelin H."/>
            <person name="Glass J.I."/>
            <person name="Rusch D."/>
            <person name="Podicherti R."/>
            <person name="Tsui H.-C.T."/>
            <person name="Winkler M.E."/>
        </authorList>
    </citation>
    <scope>NUCLEOTIDE SEQUENCE</scope>
</reference>
<evidence type="ECO:0008006" key="2">
    <source>
        <dbReference type="Google" id="ProtNLM"/>
    </source>
</evidence>
<dbReference type="Gene3D" id="3.40.50.150">
    <property type="entry name" value="Vaccinia Virus protein VP39"/>
    <property type="match status" value="1"/>
</dbReference>
<dbReference type="AlphaFoldDB" id="A0A382IVX5"/>
<gene>
    <name evidence="1" type="ORF">METZ01_LOCUS255585</name>
</gene>
<organism evidence="1">
    <name type="scientific">marine metagenome</name>
    <dbReference type="NCBI Taxonomy" id="408172"/>
    <lineage>
        <taxon>unclassified sequences</taxon>
        <taxon>metagenomes</taxon>
        <taxon>ecological metagenomes</taxon>
    </lineage>
</organism>
<dbReference type="CDD" id="cd02440">
    <property type="entry name" value="AdoMet_MTases"/>
    <property type="match status" value="1"/>
</dbReference>
<dbReference type="InterPro" id="IPR029063">
    <property type="entry name" value="SAM-dependent_MTases_sf"/>
</dbReference>